<protein>
    <submittedName>
        <fullName evidence="2">Uncharacterized protein LOC108669216</fullName>
    </submittedName>
</protein>
<dbReference type="Gene3D" id="3.15.10.30">
    <property type="entry name" value="Haemolymph juvenile hormone binding protein"/>
    <property type="match status" value="1"/>
</dbReference>
<dbReference type="AlphaFoldDB" id="A0A8B7NEG1"/>
<gene>
    <name evidence="2" type="primary">LOC108669216</name>
</gene>
<dbReference type="PANTHER" id="PTHR11008:SF41">
    <property type="entry name" value="RE70318P"/>
    <property type="match status" value="1"/>
</dbReference>
<dbReference type="Proteomes" id="UP000694843">
    <property type="component" value="Unplaced"/>
</dbReference>
<dbReference type="RefSeq" id="XP_018012007.1">
    <property type="nucleotide sequence ID" value="XM_018156518.2"/>
</dbReference>
<keyword evidence="1" id="KW-1185">Reference proteome</keyword>
<proteinExistence type="predicted"/>
<dbReference type="KEGG" id="hazt:108669216"/>
<dbReference type="Pfam" id="PF06585">
    <property type="entry name" value="JHBP"/>
    <property type="match status" value="1"/>
</dbReference>
<organism evidence="1 2">
    <name type="scientific">Hyalella azteca</name>
    <name type="common">Amphipod</name>
    <dbReference type="NCBI Taxonomy" id="294128"/>
    <lineage>
        <taxon>Eukaryota</taxon>
        <taxon>Metazoa</taxon>
        <taxon>Ecdysozoa</taxon>
        <taxon>Arthropoda</taxon>
        <taxon>Crustacea</taxon>
        <taxon>Multicrustacea</taxon>
        <taxon>Malacostraca</taxon>
        <taxon>Eumalacostraca</taxon>
        <taxon>Peracarida</taxon>
        <taxon>Amphipoda</taxon>
        <taxon>Senticaudata</taxon>
        <taxon>Talitrida</taxon>
        <taxon>Talitroidea</taxon>
        <taxon>Hyalellidae</taxon>
        <taxon>Hyalella</taxon>
    </lineage>
</organism>
<dbReference type="OrthoDB" id="8185598at2759"/>
<evidence type="ECO:0000313" key="1">
    <source>
        <dbReference type="Proteomes" id="UP000694843"/>
    </source>
</evidence>
<dbReference type="InterPro" id="IPR038606">
    <property type="entry name" value="To_sf"/>
</dbReference>
<reference evidence="2" key="1">
    <citation type="submission" date="2025-08" db="UniProtKB">
        <authorList>
            <consortium name="RefSeq"/>
        </authorList>
    </citation>
    <scope>IDENTIFICATION</scope>
    <source>
        <tissue evidence="2">Whole organism</tissue>
    </source>
</reference>
<accession>A0A8B7NEG1</accession>
<sequence>MRSSFDDIVINGLSKFDLHYFDWHYSLRKMFIGATIPTLIVKGKYNIMGWIIGLPLQAVGSYSAVLRGIELEAESDLGLKADGRMYLKNVNLKFKIKSHDLQLENPSGSNTVLSDVMQNFLNEVFDLMLRAQHPELQKMYGDLLATILKPFVDSLPLDVVSYITNANSLDKHRRKTNERLIAEAQATILQGSHLVYGFYPITLMLFT</sequence>
<dbReference type="InterPro" id="IPR010562">
    <property type="entry name" value="Haemolymph_juvenile_hormone-bd"/>
</dbReference>
<evidence type="ECO:0000313" key="2">
    <source>
        <dbReference type="RefSeq" id="XP_018012007.1"/>
    </source>
</evidence>
<name>A0A8B7NEG1_HYAAZ</name>
<dbReference type="GeneID" id="108669216"/>
<dbReference type="PANTHER" id="PTHR11008">
    <property type="entry name" value="PROTEIN TAKEOUT-LIKE PROTEIN"/>
    <property type="match status" value="1"/>
</dbReference>